<keyword evidence="3 8" id="KW-0813">Transport</keyword>
<dbReference type="InterPro" id="IPR003804">
    <property type="entry name" value="Lactate_perm"/>
</dbReference>
<feature type="transmembrane region" description="Helical" evidence="8">
    <location>
        <begin position="107"/>
        <end position="134"/>
    </location>
</feature>
<feature type="transmembrane region" description="Helical" evidence="8">
    <location>
        <begin position="61"/>
        <end position="78"/>
    </location>
</feature>
<evidence type="ECO:0000256" key="6">
    <source>
        <dbReference type="ARBA" id="ARBA00022989"/>
    </source>
</evidence>
<dbReference type="Proteomes" id="UP000663992">
    <property type="component" value="Unassembled WGS sequence"/>
</dbReference>
<organism evidence="9 10">
    <name type="scientific">Bowmanella yangjiangensis</name>
    <dbReference type="NCBI Taxonomy" id="2811230"/>
    <lineage>
        <taxon>Bacteria</taxon>
        <taxon>Pseudomonadati</taxon>
        <taxon>Pseudomonadota</taxon>
        <taxon>Gammaproteobacteria</taxon>
        <taxon>Alteromonadales</taxon>
        <taxon>Alteromonadaceae</taxon>
        <taxon>Bowmanella</taxon>
    </lineage>
</organism>
<dbReference type="PANTHER" id="PTHR30003">
    <property type="entry name" value="L-LACTATE PERMEASE"/>
    <property type="match status" value="1"/>
</dbReference>
<keyword evidence="6 8" id="KW-1133">Transmembrane helix</keyword>
<dbReference type="Pfam" id="PF02652">
    <property type="entry name" value="Lactate_perm"/>
    <property type="match status" value="1"/>
</dbReference>
<reference evidence="9 10" key="1">
    <citation type="submission" date="2021-03" db="EMBL/GenBank/DDBJ databases">
        <title>novel species isolated from a fishpond in China.</title>
        <authorList>
            <person name="Lu H."/>
            <person name="Cai Z."/>
        </authorList>
    </citation>
    <scope>NUCLEOTIDE SEQUENCE [LARGE SCALE GENOMIC DNA]</scope>
    <source>
        <strain evidence="9 10">Y57</strain>
    </source>
</reference>
<evidence type="ECO:0000256" key="8">
    <source>
        <dbReference type="RuleBase" id="RU365092"/>
    </source>
</evidence>
<keyword evidence="8" id="KW-0997">Cell inner membrane</keyword>
<comment type="caution">
    <text evidence="9">The sequence shown here is derived from an EMBL/GenBank/DDBJ whole genome shotgun (WGS) entry which is preliminary data.</text>
</comment>
<comment type="subcellular location">
    <subcellularLocation>
        <location evidence="8">Cell inner membrane</location>
        <topology evidence="8">Multi-pass membrane protein</topology>
    </subcellularLocation>
    <subcellularLocation>
        <location evidence="1">Cell membrane</location>
        <topology evidence="1">Multi-pass membrane protein</topology>
    </subcellularLocation>
</comment>
<feature type="transmembrane region" description="Helical" evidence="8">
    <location>
        <begin position="182"/>
        <end position="205"/>
    </location>
</feature>
<evidence type="ECO:0000256" key="7">
    <source>
        <dbReference type="ARBA" id="ARBA00023136"/>
    </source>
</evidence>
<name>A0ABS3CTF1_9ALTE</name>
<dbReference type="RefSeq" id="WP_206593384.1">
    <property type="nucleotide sequence ID" value="NZ_JAFKCS010000004.1"/>
</dbReference>
<evidence type="ECO:0000256" key="3">
    <source>
        <dbReference type="ARBA" id="ARBA00022448"/>
    </source>
</evidence>
<protein>
    <recommendedName>
        <fullName evidence="8">L-lactate permease</fullName>
    </recommendedName>
</protein>
<sequence length="527" mass="55890">MDSLQLLAALTPIGSTFLLLVVFRLPATRAMPLSLLLCALACYFVWGMLPIQMAASFIEGIILALSILWILLGALFLLNNLRESGALDVIRQGFSALSPDPRVQVILIAWLFGSFLEGAAGFGTPAAICAPLLVAVGIPPLAAVVLALVADSSAVSFGAIGTPVIVGLKQGLNTTDLHVQQIAIQAISIDILVASLLPLILCLLLTTCFAKRPNLRAGFAMLPFSLVCGLGFTLPAYLVAWLLGPEFPSLLGAMSGLVLATIIIRKGWLLPKRPWSLDEQPLPATSVMPSFGQLLLAWLPYLTATLLLVVSRLPSLPFKPFLQQIQLSWSDILGTELAVSFQPLYLPGGLMMIAGLITLATHKTSPAQLGQALHVSLKSLRGATISLCAAVPMVRLFLHSAQNRLGLDSMPMALAELASRHLAEFWLAVAPLIGALGSFIAGSATFSNLMFAAFQQSAAELANQPPNLVLALQMLGANAGNMICVLNVVAAASVVGLNGQEGKIIRFTFWPMLYYCVTAALVATWIV</sequence>
<keyword evidence="10" id="KW-1185">Reference proteome</keyword>
<evidence type="ECO:0000313" key="10">
    <source>
        <dbReference type="Proteomes" id="UP000663992"/>
    </source>
</evidence>
<feature type="transmembrane region" description="Helical" evidence="8">
    <location>
        <begin position="344"/>
        <end position="361"/>
    </location>
</feature>
<evidence type="ECO:0000313" key="9">
    <source>
        <dbReference type="EMBL" id="MBN7819565.1"/>
    </source>
</evidence>
<evidence type="ECO:0000256" key="1">
    <source>
        <dbReference type="ARBA" id="ARBA00004651"/>
    </source>
</evidence>
<keyword evidence="5 8" id="KW-0812">Transmembrane</keyword>
<keyword evidence="4" id="KW-1003">Cell membrane</keyword>
<feature type="transmembrane region" description="Helical" evidence="8">
    <location>
        <begin position="507"/>
        <end position="526"/>
    </location>
</feature>
<proteinExistence type="inferred from homology"/>
<dbReference type="PANTHER" id="PTHR30003:SF0">
    <property type="entry name" value="GLYCOLATE PERMEASE GLCA-RELATED"/>
    <property type="match status" value="1"/>
</dbReference>
<keyword evidence="7 8" id="KW-0472">Membrane</keyword>
<feature type="transmembrane region" description="Helical" evidence="8">
    <location>
        <begin position="425"/>
        <end position="454"/>
    </location>
</feature>
<feature type="transmembrane region" description="Helical" evidence="8">
    <location>
        <begin position="7"/>
        <end position="25"/>
    </location>
</feature>
<feature type="transmembrane region" description="Helical" evidence="8">
    <location>
        <begin position="217"/>
        <end position="243"/>
    </location>
</feature>
<feature type="transmembrane region" description="Helical" evidence="8">
    <location>
        <begin position="31"/>
        <end position="49"/>
    </location>
</feature>
<comment type="function">
    <text evidence="8">Uptake of L-lactate across the membrane. Can also transport D-lactate and glycolate.</text>
</comment>
<feature type="transmembrane region" description="Helical" evidence="8">
    <location>
        <begin position="291"/>
        <end position="310"/>
    </location>
</feature>
<accession>A0ABS3CTF1</accession>
<gene>
    <name evidence="9" type="ORF">J0A65_06795</name>
</gene>
<evidence type="ECO:0000256" key="4">
    <source>
        <dbReference type="ARBA" id="ARBA00022475"/>
    </source>
</evidence>
<dbReference type="EMBL" id="JAFKCS010000004">
    <property type="protein sequence ID" value="MBN7819565.1"/>
    <property type="molecule type" value="Genomic_DNA"/>
</dbReference>
<evidence type="ECO:0000256" key="5">
    <source>
        <dbReference type="ARBA" id="ARBA00022692"/>
    </source>
</evidence>
<evidence type="ECO:0000256" key="2">
    <source>
        <dbReference type="ARBA" id="ARBA00010100"/>
    </source>
</evidence>
<feature type="transmembrane region" description="Helical" evidence="8">
    <location>
        <begin position="474"/>
        <end position="495"/>
    </location>
</feature>
<comment type="similarity">
    <text evidence="2 8">Belongs to the lactate permease family.</text>
</comment>